<evidence type="ECO:0000256" key="8">
    <source>
        <dbReference type="ARBA" id="ARBA00022833"/>
    </source>
</evidence>
<comment type="caution">
    <text evidence="14">The sequence shown here is derived from an EMBL/GenBank/DDBJ whole genome shotgun (WGS) entry which is preliminary data.</text>
</comment>
<reference evidence="14" key="1">
    <citation type="submission" date="2023-03" db="EMBL/GenBank/DDBJ databases">
        <authorList>
            <person name="Steffen K."/>
            <person name="Cardenas P."/>
        </authorList>
    </citation>
    <scope>NUCLEOTIDE SEQUENCE</scope>
</reference>
<organism evidence="14 15">
    <name type="scientific">Geodia barretti</name>
    <name type="common">Barrett's horny sponge</name>
    <dbReference type="NCBI Taxonomy" id="519541"/>
    <lineage>
        <taxon>Eukaryota</taxon>
        <taxon>Metazoa</taxon>
        <taxon>Porifera</taxon>
        <taxon>Demospongiae</taxon>
        <taxon>Heteroscleromorpha</taxon>
        <taxon>Tetractinellida</taxon>
        <taxon>Astrophorina</taxon>
        <taxon>Geodiidae</taxon>
        <taxon>Geodia</taxon>
    </lineage>
</organism>
<dbReference type="PROSITE" id="PS50880">
    <property type="entry name" value="TOPRIM"/>
    <property type="match status" value="1"/>
</dbReference>
<keyword evidence="10" id="KW-0238">DNA-binding</keyword>
<evidence type="ECO:0000256" key="10">
    <source>
        <dbReference type="ARBA" id="ARBA00023125"/>
    </source>
</evidence>
<evidence type="ECO:0000313" key="15">
    <source>
        <dbReference type="Proteomes" id="UP001174909"/>
    </source>
</evidence>
<keyword evidence="7" id="KW-0863">Zinc-finger</keyword>
<dbReference type="GO" id="GO:0005737">
    <property type="term" value="C:cytoplasm"/>
    <property type="evidence" value="ECO:0007669"/>
    <property type="project" value="TreeGrafter"/>
</dbReference>
<dbReference type="FunFam" id="3.90.980.10:FF:000001">
    <property type="entry name" value="DNA primase"/>
    <property type="match status" value="1"/>
</dbReference>
<keyword evidence="1" id="KW-0240">DNA-directed RNA polymerase</keyword>
<keyword evidence="11" id="KW-0804">Transcription</keyword>
<evidence type="ECO:0000256" key="4">
    <source>
        <dbReference type="ARBA" id="ARBA00022695"/>
    </source>
</evidence>
<dbReference type="Proteomes" id="UP001174909">
    <property type="component" value="Unassembled WGS sequence"/>
</dbReference>
<keyword evidence="9" id="KW-0460">Magnesium</keyword>
<evidence type="ECO:0000256" key="5">
    <source>
        <dbReference type="ARBA" id="ARBA00022705"/>
    </source>
</evidence>
<dbReference type="Gene3D" id="3.40.1360.10">
    <property type="match status" value="1"/>
</dbReference>
<evidence type="ECO:0000256" key="7">
    <source>
        <dbReference type="ARBA" id="ARBA00022771"/>
    </source>
</evidence>
<protein>
    <submittedName>
        <fullName evidence="14">DNA primase</fullName>
    </submittedName>
</protein>
<evidence type="ECO:0000256" key="2">
    <source>
        <dbReference type="ARBA" id="ARBA00022515"/>
    </source>
</evidence>
<evidence type="ECO:0000256" key="12">
    <source>
        <dbReference type="SAM" id="MobiDB-lite"/>
    </source>
</evidence>
<keyword evidence="2" id="KW-0639">Primosome</keyword>
<feature type="region of interest" description="Disordered" evidence="12">
    <location>
        <begin position="265"/>
        <end position="290"/>
    </location>
</feature>
<proteinExistence type="predicted"/>
<dbReference type="GO" id="GO:0003677">
    <property type="term" value="F:DNA binding"/>
    <property type="evidence" value="ECO:0007669"/>
    <property type="project" value="UniProtKB-KW"/>
</dbReference>
<dbReference type="AlphaFoldDB" id="A0AA35RB96"/>
<dbReference type="EMBL" id="CASHTH010000814">
    <property type="protein sequence ID" value="CAI8008044.1"/>
    <property type="molecule type" value="Genomic_DNA"/>
</dbReference>
<evidence type="ECO:0000256" key="3">
    <source>
        <dbReference type="ARBA" id="ARBA00022679"/>
    </source>
</evidence>
<dbReference type="InterPro" id="IPR034151">
    <property type="entry name" value="TOPRIM_DnaG_bac"/>
</dbReference>
<feature type="domain" description="Toprim" evidence="13">
    <location>
        <begin position="187"/>
        <end position="272"/>
    </location>
</feature>
<evidence type="ECO:0000256" key="1">
    <source>
        <dbReference type="ARBA" id="ARBA00022478"/>
    </source>
</evidence>
<dbReference type="InterPro" id="IPR037068">
    <property type="entry name" value="DNA_primase_core_N_sf"/>
</dbReference>
<feature type="compositionally biased region" description="Basic residues" evidence="12">
    <location>
        <begin position="279"/>
        <end position="290"/>
    </location>
</feature>
<dbReference type="Pfam" id="PF13662">
    <property type="entry name" value="Toprim_4"/>
    <property type="match status" value="1"/>
</dbReference>
<dbReference type="GO" id="GO:0008270">
    <property type="term" value="F:zinc ion binding"/>
    <property type="evidence" value="ECO:0007669"/>
    <property type="project" value="UniProtKB-KW"/>
</dbReference>
<evidence type="ECO:0000256" key="11">
    <source>
        <dbReference type="ARBA" id="ARBA00023163"/>
    </source>
</evidence>
<dbReference type="InterPro" id="IPR050219">
    <property type="entry name" value="DnaG_primase"/>
</dbReference>
<dbReference type="GO" id="GO:0016779">
    <property type="term" value="F:nucleotidyltransferase activity"/>
    <property type="evidence" value="ECO:0007669"/>
    <property type="project" value="UniProtKB-KW"/>
</dbReference>
<accession>A0AA35RB96</accession>
<keyword evidence="15" id="KW-1185">Reference proteome</keyword>
<dbReference type="InterPro" id="IPR006171">
    <property type="entry name" value="TOPRIM_dom"/>
</dbReference>
<keyword evidence="3" id="KW-0808">Transferase</keyword>
<keyword evidence="5" id="KW-0235">DNA replication</keyword>
<dbReference type="PANTHER" id="PTHR30313">
    <property type="entry name" value="DNA PRIMASE"/>
    <property type="match status" value="1"/>
</dbReference>
<dbReference type="GO" id="GO:0000428">
    <property type="term" value="C:DNA-directed RNA polymerase complex"/>
    <property type="evidence" value="ECO:0007669"/>
    <property type="project" value="UniProtKB-KW"/>
</dbReference>
<evidence type="ECO:0000259" key="13">
    <source>
        <dbReference type="PROSITE" id="PS50880"/>
    </source>
</evidence>
<dbReference type="PANTHER" id="PTHR30313:SF2">
    <property type="entry name" value="DNA PRIMASE"/>
    <property type="match status" value="1"/>
</dbReference>
<dbReference type="CDD" id="cd03364">
    <property type="entry name" value="TOPRIM_DnaG_primases"/>
    <property type="match status" value="1"/>
</dbReference>
<dbReference type="InterPro" id="IPR013264">
    <property type="entry name" value="DNAG_N"/>
</dbReference>
<dbReference type="Gene3D" id="3.90.980.10">
    <property type="entry name" value="DNA primase, catalytic core, N-terminal domain"/>
    <property type="match status" value="1"/>
</dbReference>
<evidence type="ECO:0000256" key="6">
    <source>
        <dbReference type="ARBA" id="ARBA00022723"/>
    </source>
</evidence>
<dbReference type="SMART" id="SM00493">
    <property type="entry name" value="TOPRIM"/>
    <property type="match status" value="1"/>
</dbReference>
<evidence type="ECO:0000313" key="14">
    <source>
        <dbReference type="EMBL" id="CAI8008044.1"/>
    </source>
</evidence>
<dbReference type="Pfam" id="PF08275">
    <property type="entry name" value="DNAG_N"/>
    <property type="match status" value="1"/>
</dbReference>
<name>A0AA35RB96_GEOBA</name>
<evidence type="ECO:0000256" key="9">
    <source>
        <dbReference type="ARBA" id="ARBA00022842"/>
    </source>
</evidence>
<sequence length="290" mass="32217">MRHQNIEFGEALRILAQKAGVELSQASKQDSDKRSKLHAVNRLAASWYQERLKSSEGAAAMDYLKRRGVSPEMIDTFQLGYSPNRGNPLKNYLSGMGASEADAIEAGLIYRNDEGRTWDFFRDRLMFPIHDRQGNVIGFGGRQLTDPAPDAPGYNPKYINTAATPIFDKRSSLYGIHRAHSAIRESNTGIIVEGYMDAIAAHQYGYTNVVASMGTALTENQVSQLKSLATNFILALDPDTAGQEATLRSLEASWKVIGDQSASRGRSQGILYQRDPHHPQHSRAPRRQRP</sequence>
<dbReference type="GO" id="GO:0006269">
    <property type="term" value="P:DNA replication, synthesis of primer"/>
    <property type="evidence" value="ECO:0007669"/>
    <property type="project" value="UniProtKB-KW"/>
</dbReference>
<gene>
    <name evidence="14" type="ORF">GBAR_LOCUS5577</name>
</gene>
<keyword evidence="8" id="KW-0862">Zinc</keyword>
<keyword evidence="4" id="KW-0548">Nucleotidyltransferase</keyword>
<keyword evidence="6" id="KW-0479">Metal-binding</keyword>
<dbReference type="SUPFAM" id="SSF56731">
    <property type="entry name" value="DNA primase core"/>
    <property type="match status" value="1"/>
</dbReference>